<dbReference type="InterPro" id="IPR036388">
    <property type="entry name" value="WH-like_DNA-bd_sf"/>
</dbReference>
<protein>
    <recommendedName>
        <fullName evidence="1">Sporulation initiation factor Spo0A C-terminal domain-containing protein</fullName>
    </recommendedName>
</protein>
<dbReference type="Pfam" id="PF08769">
    <property type="entry name" value="Spo0A_C"/>
    <property type="match status" value="1"/>
</dbReference>
<dbReference type="Proteomes" id="UP000019365">
    <property type="component" value="Unassembled WGS sequence"/>
</dbReference>
<dbReference type="RefSeq" id="WP_037300245.1">
    <property type="nucleotide sequence ID" value="NZ_ATAX01000028.1"/>
</dbReference>
<sequence>MLSTNTIINEKEEKGKYLFPADQSVKNTEMHTDQLERTVIRFIQKLGIRPNLIGYHLLIKAILMAIKSPNLLKSLTKELYPKIAKDYGKNVKAVERNMRKAIESAYEYDPQRIQSVFYYKVDKPYISEVLSMAVESIRYEL</sequence>
<dbReference type="Gene3D" id="1.10.10.10">
    <property type="entry name" value="Winged helix-like DNA-binding domain superfamily/Winged helix DNA-binding domain"/>
    <property type="match status" value="1"/>
</dbReference>
<dbReference type="EMBL" id="ATAX01000028">
    <property type="protein sequence ID" value="EWM53043.1"/>
    <property type="molecule type" value="Genomic_DNA"/>
</dbReference>
<evidence type="ECO:0000313" key="3">
    <source>
        <dbReference type="Proteomes" id="UP000019365"/>
    </source>
</evidence>
<dbReference type="PATRIC" id="fig|1341157.4.peg.2527"/>
<evidence type="ECO:0000259" key="1">
    <source>
        <dbReference type="Pfam" id="PF08769"/>
    </source>
</evidence>
<dbReference type="GO" id="GO:0042173">
    <property type="term" value="P:regulation of sporulation resulting in formation of a cellular spore"/>
    <property type="evidence" value="ECO:0007669"/>
    <property type="project" value="InterPro"/>
</dbReference>
<dbReference type="GO" id="GO:0003700">
    <property type="term" value="F:DNA-binding transcription factor activity"/>
    <property type="evidence" value="ECO:0007669"/>
    <property type="project" value="InterPro"/>
</dbReference>
<feature type="domain" description="Sporulation initiation factor Spo0A C-terminal" evidence="1">
    <location>
        <begin position="40"/>
        <end position="135"/>
    </location>
</feature>
<name>W7UGH1_RUMFL</name>
<keyword evidence="3" id="KW-1185">Reference proteome</keyword>
<organism evidence="2 3">
    <name type="scientific">Ruminococcus flavefaciens 007c</name>
    <dbReference type="NCBI Taxonomy" id="1341157"/>
    <lineage>
        <taxon>Bacteria</taxon>
        <taxon>Bacillati</taxon>
        <taxon>Bacillota</taxon>
        <taxon>Clostridia</taxon>
        <taxon>Eubacteriales</taxon>
        <taxon>Oscillospiraceae</taxon>
        <taxon>Ruminococcus</taxon>
    </lineage>
</organism>
<dbReference type="GO" id="GO:0005737">
    <property type="term" value="C:cytoplasm"/>
    <property type="evidence" value="ECO:0007669"/>
    <property type="project" value="InterPro"/>
</dbReference>
<dbReference type="eggNOG" id="COG2201">
    <property type="taxonomic scope" value="Bacteria"/>
</dbReference>
<dbReference type="InterPro" id="IPR014879">
    <property type="entry name" value="Spo0A_C"/>
</dbReference>
<gene>
    <name evidence="2" type="ORF">RF007C_15635</name>
</gene>
<dbReference type="OrthoDB" id="1820937at2"/>
<proteinExistence type="predicted"/>
<dbReference type="InterPro" id="IPR016032">
    <property type="entry name" value="Sig_transdc_resp-reg_C-effctor"/>
</dbReference>
<evidence type="ECO:0000313" key="2">
    <source>
        <dbReference type="EMBL" id="EWM53043.1"/>
    </source>
</evidence>
<dbReference type="AlphaFoldDB" id="W7UGH1"/>
<reference evidence="2 3" key="1">
    <citation type="journal article" date="2014" name="PLoS ONE">
        <title>Rumen cellulosomics: divergent fiber-degrading strategies revealed by comparative genome-wide analysis of six ruminococcal strains.</title>
        <authorList>
            <person name="Dassa B."/>
            <person name="Borovok I."/>
            <person name="Ruimy-Israeli V."/>
            <person name="Lamed R."/>
            <person name="Flint H.J."/>
            <person name="Duncan S.H."/>
            <person name="Henrissat B."/>
            <person name="Coutinho P."/>
            <person name="Morrison M."/>
            <person name="Mosoni P."/>
            <person name="Yeoman C.J."/>
            <person name="White B.A."/>
            <person name="Bayer E.A."/>
        </authorList>
    </citation>
    <scope>NUCLEOTIDE SEQUENCE [LARGE SCALE GENOMIC DNA]</scope>
    <source>
        <strain evidence="2 3">007c</strain>
    </source>
</reference>
<dbReference type="SUPFAM" id="SSF46894">
    <property type="entry name" value="C-terminal effector domain of the bipartite response regulators"/>
    <property type="match status" value="1"/>
</dbReference>
<accession>W7UGH1</accession>
<dbReference type="GO" id="GO:0005509">
    <property type="term" value="F:calcium ion binding"/>
    <property type="evidence" value="ECO:0007669"/>
    <property type="project" value="InterPro"/>
</dbReference>
<comment type="caution">
    <text evidence="2">The sequence shown here is derived from an EMBL/GenBank/DDBJ whole genome shotgun (WGS) entry which is preliminary data.</text>
</comment>
<dbReference type="GO" id="GO:0003677">
    <property type="term" value="F:DNA binding"/>
    <property type="evidence" value="ECO:0007669"/>
    <property type="project" value="InterPro"/>
</dbReference>